<dbReference type="InterPro" id="IPR020846">
    <property type="entry name" value="MFS_dom"/>
</dbReference>
<evidence type="ECO:0000256" key="2">
    <source>
        <dbReference type="ARBA" id="ARBA00022448"/>
    </source>
</evidence>
<evidence type="ECO:0000259" key="9">
    <source>
        <dbReference type="PROSITE" id="PS50850"/>
    </source>
</evidence>
<sequence length="477" mass="48954">MTHAQATDRLDPALLRLIGVVLLGGIMGLLDGTMVAVGLDTLGGEFDASLSTIGWVATGYLLAVTVAIPLAAWAVERFGARRMWLLGLGVFLLGSLASGLAWDAGSLIAFRVVQGFGAGLVDPIMLTLLARAAGPARAGRVMGLMGVVLSLGPVLGPIVGGVLIEHLDWRWMFFINLPIGALAFALSLRLVPHDPPPAENAPRPDLAGLALLAPAFALMVLALSQAAERAEFATWQVLGPLAAGAALLTGYVRRALRPGDAPPPIDLRLFTSRGFTASVTVMALVGIGTFSSLFVLPLHYQTAHGHGVLEAGLLLAPFGLGSAAAMPLAGRLSDRIGARGLAGAGALLAALGALALTRVGPDSHELWPVLGSLVIGIGLGTIGAPTMGSLYRTLPASSVPQGSSALYMLNQLGASFAVAVVALIMETADDPTAGFRGVYWWVVCALLIVLAATRLLPGRPLSPEPDPAHPATRGAAS</sequence>
<evidence type="ECO:0000256" key="1">
    <source>
        <dbReference type="ARBA" id="ARBA00004651"/>
    </source>
</evidence>
<gene>
    <name evidence="10" type="ORF">RM590_34410</name>
</gene>
<keyword evidence="11" id="KW-1185">Reference proteome</keyword>
<dbReference type="RefSeq" id="WP_311708742.1">
    <property type="nucleotide sequence ID" value="NZ_JAVREL010000036.1"/>
</dbReference>
<keyword evidence="2" id="KW-0813">Transport</keyword>
<feature type="transmembrane region" description="Helical" evidence="8">
    <location>
        <begin position="169"/>
        <end position="188"/>
    </location>
</feature>
<organism evidence="10 11">
    <name type="scientific">Streptomyces litchfieldiae</name>
    <dbReference type="NCBI Taxonomy" id="3075543"/>
    <lineage>
        <taxon>Bacteria</taxon>
        <taxon>Bacillati</taxon>
        <taxon>Actinomycetota</taxon>
        <taxon>Actinomycetes</taxon>
        <taxon>Kitasatosporales</taxon>
        <taxon>Streptomycetaceae</taxon>
        <taxon>Streptomyces</taxon>
    </lineage>
</organism>
<feature type="transmembrane region" description="Helical" evidence="8">
    <location>
        <begin position="84"/>
        <end position="102"/>
    </location>
</feature>
<protein>
    <submittedName>
        <fullName evidence="10">DHA2 family efflux MFS transporter permease subunit</fullName>
    </submittedName>
</protein>
<evidence type="ECO:0000256" key="6">
    <source>
        <dbReference type="ARBA" id="ARBA00023136"/>
    </source>
</evidence>
<dbReference type="NCBIfam" id="TIGR00711">
    <property type="entry name" value="efflux_EmrB"/>
    <property type="match status" value="1"/>
</dbReference>
<feature type="transmembrane region" description="Helical" evidence="8">
    <location>
        <begin position="209"/>
        <end position="227"/>
    </location>
</feature>
<keyword evidence="5 8" id="KW-1133">Transmembrane helix</keyword>
<dbReference type="InterPro" id="IPR004638">
    <property type="entry name" value="EmrB-like"/>
</dbReference>
<feature type="transmembrane region" description="Helical" evidence="8">
    <location>
        <begin position="50"/>
        <end position="72"/>
    </location>
</feature>
<feature type="transmembrane region" description="Helical" evidence="8">
    <location>
        <begin position="366"/>
        <end position="384"/>
    </location>
</feature>
<feature type="transmembrane region" description="Helical" evidence="8">
    <location>
        <begin position="437"/>
        <end position="456"/>
    </location>
</feature>
<dbReference type="Proteomes" id="UP001183246">
    <property type="component" value="Unassembled WGS sequence"/>
</dbReference>
<name>A0ABU2N4F6_9ACTN</name>
<dbReference type="Gene3D" id="1.20.1250.20">
    <property type="entry name" value="MFS general substrate transporter like domains"/>
    <property type="match status" value="1"/>
</dbReference>
<keyword evidence="7" id="KW-0046">Antibiotic resistance</keyword>
<dbReference type="Pfam" id="PF07690">
    <property type="entry name" value="MFS_1"/>
    <property type="match status" value="1"/>
</dbReference>
<feature type="transmembrane region" description="Helical" evidence="8">
    <location>
        <begin position="405"/>
        <end position="425"/>
    </location>
</feature>
<feature type="transmembrane region" description="Helical" evidence="8">
    <location>
        <begin position="233"/>
        <end position="253"/>
    </location>
</feature>
<feature type="transmembrane region" description="Helical" evidence="8">
    <location>
        <begin position="274"/>
        <end position="296"/>
    </location>
</feature>
<dbReference type="Gene3D" id="1.20.1720.10">
    <property type="entry name" value="Multidrug resistance protein D"/>
    <property type="match status" value="1"/>
</dbReference>
<evidence type="ECO:0000256" key="5">
    <source>
        <dbReference type="ARBA" id="ARBA00022989"/>
    </source>
</evidence>
<proteinExistence type="predicted"/>
<evidence type="ECO:0000256" key="8">
    <source>
        <dbReference type="SAM" id="Phobius"/>
    </source>
</evidence>
<dbReference type="PANTHER" id="PTHR42718:SF46">
    <property type="entry name" value="BLR6921 PROTEIN"/>
    <property type="match status" value="1"/>
</dbReference>
<feature type="transmembrane region" description="Helical" evidence="8">
    <location>
        <begin position="341"/>
        <end position="360"/>
    </location>
</feature>
<dbReference type="PROSITE" id="PS50850">
    <property type="entry name" value="MFS"/>
    <property type="match status" value="1"/>
</dbReference>
<keyword evidence="3" id="KW-1003">Cell membrane</keyword>
<evidence type="ECO:0000313" key="10">
    <source>
        <dbReference type="EMBL" id="MDT0347619.1"/>
    </source>
</evidence>
<dbReference type="PANTHER" id="PTHR42718">
    <property type="entry name" value="MAJOR FACILITATOR SUPERFAMILY MULTIDRUG TRANSPORTER MFSC"/>
    <property type="match status" value="1"/>
</dbReference>
<accession>A0ABU2N4F6</accession>
<feature type="transmembrane region" description="Helical" evidence="8">
    <location>
        <begin position="12"/>
        <end position="30"/>
    </location>
</feature>
<evidence type="ECO:0000256" key="3">
    <source>
        <dbReference type="ARBA" id="ARBA00022475"/>
    </source>
</evidence>
<feature type="transmembrane region" description="Helical" evidence="8">
    <location>
        <begin position="141"/>
        <end position="163"/>
    </location>
</feature>
<comment type="caution">
    <text evidence="10">The sequence shown here is derived from an EMBL/GenBank/DDBJ whole genome shotgun (WGS) entry which is preliminary data.</text>
</comment>
<keyword evidence="4 8" id="KW-0812">Transmembrane</keyword>
<evidence type="ECO:0000256" key="7">
    <source>
        <dbReference type="ARBA" id="ARBA00023251"/>
    </source>
</evidence>
<feature type="domain" description="Major facilitator superfamily (MFS) profile" evidence="9">
    <location>
        <begin position="17"/>
        <end position="460"/>
    </location>
</feature>
<evidence type="ECO:0000313" key="11">
    <source>
        <dbReference type="Proteomes" id="UP001183246"/>
    </source>
</evidence>
<dbReference type="SUPFAM" id="SSF103473">
    <property type="entry name" value="MFS general substrate transporter"/>
    <property type="match status" value="1"/>
</dbReference>
<dbReference type="InterPro" id="IPR011701">
    <property type="entry name" value="MFS"/>
</dbReference>
<comment type="subcellular location">
    <subcellularLocation>
        <location evidence="1">Cell membrane</location>
        <topology evidence="1">Multi-pass membrane protein</topology>
    </subcellularLocation>
</comment>
<keyword evidence="6 8" id="KW-0472">Membrane</keyword>
<feature type="transmembrane region" description="Helical" evidence="8">
    <location>
        <begin position="308"/>
        <end position="329"/>
    </location>
</feature>
<reference evidence="11" key="1">
    <citation type="submission" date="2023-07" db="EMBL/GenBank/DDBJ databases">
        <title>30 novel species of actinomycetes from the DSMZ collection.</title>
        <authorList>
            <person name="Nouioui I."/>
        </authorList>
    </citation>
    <scope>NUCLEOTIDE SEQUENCE [LARGE SCALE GENOMIC DNA]</scope>
    <source>
        <strain evidence="11">DSM 44938</strain>
    </source>
</reference>
<dbReference type="InterPro" id="IPR036259">
    <property type="entry name" value="MFS_trans_sf"/>
</dbReference>
<dbReference type="EMBL" id="JAVREL010000036">
    <property type="protein sequence ID" value="MDT0347619.1"/>
    <property type="molecule type" value="Genomic_DNA"/>
</dbReference>
<evidence type="ECO:0000256" key="4">
    <source>
        <dbReference type="ARBA" id="ARBA00022692"/>
    </source>
</evidence>